<feature type="compositionally biased region" description="Gly residues" evidence="1">
    <location>
        <begin position="63"/>
        <end position="80"/>
    </location>
</feature>
<feature type="region of interest" description="Disordered" evidence="1">
    <location>
        <begin position="162"/>
        <end position="182"/>
    </location>
</feature>
<dbReference type="Proteomes" id="UP001189429">
    <property type="component" value="Unassembled WGS sequence"/>
</dbReference>
<evidence type="ECO:0000256" key="1">
    <source>
        <dbReference type="SAM" id="MobiDB-lite"/>
    </source>
</evidence>
<comment type="caution">
    <text evidence="2">The sequence shown here is derived from an EMBL/GenBank/DDBJ whole genome shotgun (WGS) entry which is preliminary data.</text>
</comment>
<name>A0ABN9WQB3_9DINO</name>
<evidence type="ECO:0000313" key="2">
    <source>
        <dbReference type="EMBL" id="CAK0887289.1"/>
    </source>
</evidence>
<keyword evidence="3" id="KW-1185">Reference proteome</keyword>
<proteinExistence type="predicted"/>
<gene>
    <name evidence="2" type="ORF">PCOR1329_LOCUS68387</name>
</gene>
<sequence>MIPCLWSSLAHSRAPYAASPGAPAAHPRASCARASAGARLRQRAPGWVFGAAGAAGALAPRGLGWGGRRLSGRDGGGGRPGVAPASAGRAGGGAAAGREESGARGEADRLRARLGREEAACPGAALEWRRTEQLRQSRDKALGPGGGLPPRLLAVEALRELASPPLPVPGAEERPCSRSSAR</sequence>
<organism evidence="2 3">
    <name type="scientific">Prorocentrum cordatum</name>
    <dbReference type="NCBI Taxonomy" id="2364126"/>
    <lineage>
        <taxon>Eukaryota</taxon>
        <taxon>Sar</taxon>
        <taxon>Alveolata</taxon>
        <taxon>Dinophyceae</taxon>
        <taxon>Prorocentrales</taxon>
        <taxon>Prorocentraceae</taxon>
        <taxon>Prorocentrum</taxon>
    </lineage>
</organism>
<protein>
    <submittedName>
        <fullName evidence="2">Uncharacterized protein</fullName>
    </submittedName>
</protein>
<feature type="compositionally biased region" description="Basic and acidic residues" evidence="1">
    <location>
        <begin position="97"/>
        <end position="109"/>
    </location>
</feature>
<feature type="region of interest" description="Disordered" evidence="1">
    <location>
        <begin position="63"/>
        <end position="109"/>
    </location>
</feature>
<reference evidence="2" key="1">
    <citation type="submission" date="2023-10" db="EMBL/GenBank/DDBJ databases">
        <authorList>
            <person name="Chen Y."/>
            <person name="Shah S."/>
            <person name="Dougan E. K."/>
            <person name="Thang M."/>
            <person name="Chan C."/>
        </authorList>
    </citation>
    <scope>NUCLEOTIDE SEQUENCE [LARGE SCALE GENOMIC DNA]</scope>
</reference>
<accession>A0ABN9WQB3</accession>
<evidence type="ECO:0000313" key="3">
    <source>
        <dbReference type="Proteomes" id="UP001189429"/>
    </source>
</evidence>
<dbReference type="EMBL" id="CAUYUJ010018920">
    <property type="protein sequence ID" value="CAK0887289.1"/>
    <property type="molecule type" value="Genomic_DNA"/>
</dbReference>